<dbReference type="EMBL" id="OZ075131">
    <property type="protein sequence ID" value="CAL4981987.1"/>
    <property type="molecule type" value="Genomic_DNA"/>
</dbReference>
<keyword evidence="1" id="KW-1133">Transmembrane helix</keyword>
<proteinExistence type="predicted"/>
<evidence type="ECO:0000313" key="2">
    <source>
        <dbReference type="EMBL" id="CAL4981987.1"/>
    </source>
</evidence>
<accession>A0ABC9ARR3</accession>
<sequence length="126" mass="13600">MTCSACGCKCGGGSGASEDVAVRREAALAAPLLDLEKKERTTEALSEGDALLKALAERAADRIFKFTIRGLLILLGLYLFACMKRFADMYIGEDTWFSTFAAIVMAVPVAEIFCILGQRMTAPPQK</sequence>
<name>A0ABC9ARR3_9POAL</name>
<feature type="transmembrane region" description="Helical" evidence="1">
    <location>
        <begin position="96"/>
        <end position="116"/>
    </location>
</feature>
<dbReference type="AlphaFoldDB" id="A0ABC9ARR3"/>
<dbReference type="Proteomes" id="UP001497457">
    <property type="component" value="Chromosome 21rd"/>
</dbReference>
<protein>
    <submittedName>
        <fullName evidence="2">Uncharacterized protein</fullName>
    </submittedName>
</protein>
<reference evidence="2" key="1">
    <citation type="submission" date="2024-10" db="EMBL/GenBank/DDBJ databases">
        <authorList>
            <person name="Ryan C."/>
        </authorList>
    </citation>
    <scope>NUCLEOTIDE SEQUENCE [LARGE SCALE GENOMIC DNA]</scope>
</reference>
<keyword evidence="1" id="KW-0812">Transmembrane</keyword>
<keyword evidence="1" id="KW-0472">Membrane</keyword>
<feature type="transmembrane region" description="Helical" evidence="1">
    <location>
        <begin position="63"/>
        <end position="81"/>
    </location>
</feature>
<organism evidence="2 3">
    <name type="scientific">Urochloa decumbens</name>
    <dbReference type="NCBI Taxonomy" id="240449"/>
    <lineage>
        <taxon>Eukaryota</taxon>
        <taxon>Viridiplantae</taxon>
        <taxon>Streptophyta</taxon>
        <taxon>Embryophyta</taxon>
        <taxon>Tracheophyta</taxon>
        <taxon>Spermatophyta</taxon>
        <taxon>Magnoliopsida</taxon>
        <taxon>Liliopsida</taxon>
        <taxon>Poales</taxon>
        <taxon>Poaceae</taxon>
        <taxon>PACMAD clade</taxon>
        <taxon>Panicoideae</taxon>
        <taxon>Panicodae</taxon>
        <taxon>Paniceae</taxon>
        <taxon>Melinidinae</taxon>
        <taxon>Urochloa</taxon>
    </lineage>
</organism>
<evidence type="ECO:0000313" key="3">
    <source>
        <dbReference type="Proteomes" id="UP001497457"/>
    </source>
</evidence>
<gene>
    <name evidence="2" type="ORF">URODEC1_LOCUS56408</name>
</gene>
<keyword evidence="3" id="KW-1185">Reference proteome</keyword>
<evidence type="ECO:0000256" key="1">
    <source>
        <dbReference type="SAM" id="Phobius"/>
    </source>
</evidence>